<evidence type="ECO:0000313" key="1">
    <source>
        <dbReference type="EMBL" id="MPC68489.1"/>
    </source>
</evidence>
<sequence length="96" mass="10338">MVSTRGWLGAPSAAGVAPGYADDGALPGAFLPVATLRLPLPLIAAQTAPRTRPLLPLTGPPRENYCAHHYTCRHLPYLHIMHGVENKQVNEECRCA</sequence>
<evidence type="ECO:0000313" key="2">
    <source>
        <dbReference type="Proteomes" id="UP000324222"/>
    </source>
</evidence>
<comment type="caution">
    <text evidence="1">The sequence shown here is derived from an EMBL/GenBank/DDBJ whole genome shotgun (WGS) entry which is preliminary data.</text>
</comment>
<organism evidence="1 2">
    <name type="scientific">Portunus trituberculatus</name>
    <name type="common">Swimming crab</name>
    <name type="synonym">Neptunus trituberculatus</name>
    <dbReference type="NCBI Taxonomy" id="210409"/>
    <lineage>
        <taxon>Eukaryota</taxon>
        <taxon>Metazoa</taxon>
        <taxon>Ecdysozoa</taxon>
        <taxon>Arthropoda</taxon>
        <taxon>Crustacea</taxon>
        <taxon>Multicrustacea</taxon>
        <taxon>Malacostraca</taxon>
        <taxon>Eumalacostraca</taxon>
        <taxon>Eucarida</taxon>
        <taxon>Decapoda</taxon>
        <taxon>Pleocyemata</taxon>
        <taxon>Brachyura</taxon>
        <taxon>Eubrachyura</taxon>
        <taxon>Portunoidea</taxon>
        <taxon>Portunidae</taxon>
        <taxon>Portuninae</taxon>
        <taxon>Portunus</taxon>
    </lineage>
</organism>
<accession>A0A5B7HFD6</accession>
<gene>
    <name evidence="1" type="ORF">E2C01_062691</name>
</gene>
<proteinExistence type="predicted"/>
<name>A0A5B7HFD6_PORTR</name>
<reference evidence="1 2" key="1">
    <citation type="submission" date="2019-05" db="EMBL/GenBank/DDBJ databases">
        <title>Another draft genome of Portunus trituberculatus and its Hox gene families provides insights of decapod evolution.</title>
        <authorList>
            <person name="Jeong J.-H."/>
            <person name="Song I."/>
            <person name="Kim S."/>
            <person name="Choi T."/>
            <person name="Kim D."/>
            <person name="Ryu S."/>
            <person name="Kim W."/>
        </authorList>
    </citation>
    <scope>NUCLEOTIDE SEQUENCE [LARGE SCALE GENOMIC DNA]</scope>
    <source>
        <tissue evidence="1">Muscle</tissue>
    </source>
</reference>
<keyword evidence="2" id="KW-1185">Reference proteome</keyword>
<dbReference type="EMBL" id="VSRR010027927">
    <property type="protein sequence ID" value="MPC68489.1"/>
    <property type="molecule type" value="Genomic_DNA"/>
</dbReference>
<protein>
    <submittedName>
        <fullName evidence="1">Uncharacterized protein</fullName>
    </submittedName>
</protein>
<dbReference type="AlphaFoldDB" id="A0A5B7HFD6"/>
<dbReference type="Proteomes" id="UP000324222">
    <property type="component" value="Unassembled WGS sequence"/>
</dbReference>